<gene>
    <name evidence="5" type="primary">CD79b</name>
</gene>
<evidence type="ECO:0000313" key="5">
    <source>
        <dbReference type="EMBL" id="AQX78129.1"/>
    </source>
</evidence>
<dbReference type="InterPro" id="IPR003598">
    <property type="entry name" value="Ig_sub2"/>
</dbReference>
<keyword evidence="1" id="KW-0393">Immunoglobulin domain</keyword>
<dbReference type="PROSITE" id="PS50835">
    <property type="entry name" value="IG_LIKE"/>
    <property type="match status" value="1"/>
</dbReference>
<evidence type="ECO:0000256" key="1">
    <source>
        <dbReference type="ARBA" id="ARBA00023319"/>
    </source>
</evidence>
<dbReference type="EMBL" id="KX981600">
    <property type="protein sequence ID" value="AQX78129.1"/>
    <property type="molecule type" value="mRNA"/>
</dbReference>
<reference evidence="5" key="1">
    <citation type="submission" date="2016-10" db="EMBL/GenBank/DDBJ databases">
        <authorList>
            <person name="Cai Z."/>
        </authorList>
    </citation>
    <scope>NUCLEOTIDE SEQUENCE</scope>
</reference>
<keyword evidence="2" id="KW-0812">Transmembrane</keyword>
<dbReference type="GO" id="GO:0030183">
    <property type="term" value="P:B cell differentiation"/>
    <property type="evidence" value="ECO:0007669"/>
    <property type="project" value="TreeGrafter"/>
</dbReference>
<keyword evidence="3" id="KW-0732">Signal</keyword>
<feature type="domain" description="Ig-like" evidence="4">
    <location>
        <begin position="33"/>
        <end position="118"/>
    </location>
</feature>
<evidence type="ECO:0000259" key="4">
    <source>
        <dbReference type="PROSITE" id="PS50835"/>
    </source>
</evidence>
<dbReference type="RefSeq" id="XP_051523621.1">
    <property type="nucleotide sequence ID" value="XM_051667661.1"/>
</dbReference>
<dbReference type="SMART" id="SM00408">
    <property type="entry name" value="IGc2"/>
    <property type="match status" value="1"/>
</dbReference>
<dbReference type="GO" id="GO:0050853">
    <property type="term" value="P:B cell receptor signaling pathway"/>
    <property type="evidence" value="ECO:0007669"/>
    <property type="project" value="TreeGrafter"/>
</dbReference>
<dbReference type="InterPro" id="IPR013106">
    <property type="entry name" value="Ig_V-set"/>
</dbReference>
<dbReference type="SUPFAM" id="SSF48726">
    <property type="entry name" value="Immunoglobulin"/>
    <property type="match status" value="1"/>
</dbReference>
<dbReference type="SMART" id="SM00409">
    <property type="entry name" value="IG"/>
    <property type="match status" value="1"/>
</dbReference>
<feature type="chain" id="PRO_5017401496" evidence="3">
    <location>
        <begin position="21"/>
        <end position="211"/>
    </location>
</feature>
<keyword evidence="2" id="KW-0472">Membrane</keyword>
<dbReference type="InterPro" id="IPR036179">
    <property type="entry name" value="Ig-like_dom_sf"/>
</dbReference>
<dbReference type="InterPro" id="IPR013783">
    <property type="entry name" value="Ig-like_fold"/>
</dbReference>
<name>A0A384U0H0_MYXAS</name>
<protein>
    <submittedName>
        <fullName evidence="5">B cell receptor complex protein CD79b</fullName>
    </submittedName>
</protein>
<evidence type="ECO:0000256" key="2">
    <source>
        <dbReference type="SAM" id="Phobius"/>
    </source>
</evidence>
<feature type="transmembrane region" description="Helical" evidence="2">
    <location>
        <begin position="135"/>
        <end position="153"/>
    </location>
</feature>
<dbReference type="SMART" id="SM00406">
    <property type="entry name" value="IGv"/>
    <property type="match status" value="1"/>
</dbReference>
<keyword evidence="5" id="KW-0675">Receptor</keyword>
<evidence type="ECO:0000256" key="3">
    <source>
        <dbReference type="SAM" id="SignalP"/>
    </source>
</evidence>
<dbReference type="OrthoDB" id="9894386at2759"/>
<dbReference type="InterPro" id="IPR003599">
    <property type="entry name" value="Ig_sub"/>
</dbReference>
<sequence length="211" mass="23957">MHYLLLGCCVMALIYLSAETHIEVFQKPRFIGVQTGRNVIIYCVGSNPSLPAQVEWLKARAYNENPFPFKKNKRTVIMDKTSNRSASIVINNVAVEDSGVYFCKLNGNQGPGTELQVSRFSNSQAIQKRSRIKDAIIFLQGFLLIMFIAVPLVQFYRLDKKEEAVYEEPEDDHTYEGLEIEHCGDIYEDISTLTQSQGPDAPWEVESPDQE</sequence>
<dbReference type="PANTHER" id="PTHR14334:SF2">
    <property type="entry name" value="B-CELL ANTIGEN RECEPTOR COMPLEX-ASSOCIATED PROTEIN BETA CHAIN"/>
    <property type="match status" value="1"/>
</dbReference>
<dbReference type="Pfam" id="PF07686">
    <property type="entry name" value="V-set"/>
    <property type="match status" value="1"/>
</dbReference>
<dbReference type="GO" id="GO:0019815">
    <property type="term" value="C:B cell receptor complex"/>
    <property type="evidence" value="ECO:0007669"/>
    <property type="project" value="TreeGrafter"/>
</dbReference>
<dbReference type="AlphaFoldDB" id="A0A384U0H0"/>
<dbReference type="PANTHER" id="PTHR14334">
    <property type="entry name" value="B-CELL ANTIGEN RECEPTOR COMPLEX-ASSOCIATED PROTEIN"/>
    <property type="match status" value="1"/>
</dbReference>
<dbReference type="Gene3D" id="2.60.40.10">
    <property type="entry name" value="Immunoglobulins"/>
    <property type="match status" value="1"/>
</dbReference>
<proteinExistence type="evidence at transcript level"/>
<accession>A0A384U0H0</accession>
<feature type="signal peptide" evidence="3">
    <location>
        <begin position="1"/>
        <end position="20"/>
    </location>
</feature>
<dbReference type="CDD" id="cd00099">
    <property type="entry name" value="IgV"/>
    <property type="match status" value="1"/>
</dbReference>
<dbReference type="InterPro" id="IPR007110">
    <property type="entry name" value="Ig-like_dom"/>
</dbReference>
<organism evidence="5">
    <name type="scientific">Myxocyprinus asiaticus</name>
    <name type="common">Chinese sucker</name>
    <name type="synonym">Carpiodes asiaticus</name>
    <dbReference type="NCBI Taxonomy" id="70543"/>
    <lineage>
        <taxon>Eukaryota</taxon>
        <taxon>Metazoa</taxon>
        <taxon>Chordata</taxon>
        <taxon>Craniata</taxon>
        <taxon>Vertebrata</taxon>
        <taxon>Euteleostomi</taxon>
        <taxon>Actinopterygii</taxon>
        <taxon>Neopterygii</taxon>
        <taxon>Teleostei</taxon>
        <taxon>Ostariophysi</taxon>
        <taxon>Cypriniformes</taxon>
        <taxon>Catostomoidei</taxon>
        <taxon>Catostomidae</taxon>
        <taxon>Myxocyprinus</taxon>
    </lineage>
</organism>
<dbReference type="GeneID" id="127423402"/>
<dbReference type="GO" id="GO:0009897">
    <property type="term" value="C:external side of plasma membrane"/>
    <property type="evidence" value="ECO:0007669"/>
    <property type="project" value="TreeGrafter"/>
</dbReference>
<keyword evidence="2" id="KW-1133">Transmembrane helix</keyword>